<gene>
    <name evidence="2" type="ORF">MNB_SV-3-1228</name>
</gene>
<dbReference type="Pfam" id="PF03886">
    <property type="entry name" value="ABC_trans_aux"/>
    <property type="match status" value="1"/>
</dbReference>
<dbReference type="SUPFAM" id="SSF159594">
    <property type="entry name" value="XCC0632-like"/>
    <property type="match status" value="1"/>
</dbReference>
<dbReference type="PROSITE" id="PS51257">
    <property type="entry name" value="PROKAR_LIPOPROTEIN"/>
    <property type="match status" value="1"/>
</dbReference>
<sequence>MKKYMLLIGFVLGISACTKAPALQIYTLDVPQVKVRGVHPYLSKTLKVSYPQTLKEALSQKMNFSYSISDRGVYQNSQWSNNIGKLLQGTIIELLERSKLFNVVLSDASTLHEEYRLESNIFAFEHRVRGTDSYAVVSIQFTLIDADSGKLLKSRRFSYQEPTPSTDAKGYVSATNVIMNRLSSDLIEWLR</sequence>
<evidence type="ECO:0000259" key="1">
    <source>
        <dbReference type="Pfam" id="PF03886"/>
    </source>
</evidence>
<dbReference type="EMBL" id="FPHI01000030">
    <property type="protein sequence ID" value="SFV67331.1"/>
    <property type="molecule type" value="Genomic_DNA"/>
</dbReference>
<feature type="domain" description="ABC-type transport auxiliary lipoprotein component" evidence="1">
    <location>
        <begin position="45"/>
        <end position="185"/>
    </location>
</feature>
<reference evidence="2" key="1">
    <citation type="submission" date="2016-10" db="EMBL/GenBank/DDBJ databases">
        <authorList>
            <person name="de Groot N.N."/>
        </authorList>
    </citation>
    <scope>NUCLEOTIDE SEQUENCE</scope>
</reference>
<dbReference type="Gene3D" id="3.40.50.10610">
    <property type="entry name" value="ABC-type transport auxiliary lipoprotein component"/>
    <property type="match status" value="1"/>
</dbReference>
<dbReference type="InterPro" id="IPR005586">
    <property type="entry name" value="ABC_trans_aux"/>
</dbReference>
<protein>
    <recommendedName>
        <fullName evidence="1">ABC-type transport auxiliary lipoprotein component domain-containing protein</fullName>
    </recommendedName>
</protein>
<evidence type="ECO:0000313" key="2">
    <source>
        <dbReference type="EMBL" id="SFV67331.1"/>
    </source>
</evidence>
<organism evidence="2">
    <name type="scientific">hydrothermal vent metagenome</name>
    <dbReference type="NCBI Taxonomy" id="652676"/>
    <lineage>
        <taxon>unclassified sequences</taxon>
        <taxon>metagenomes</taxon>
        <taxon>ecological metagenomes</taxon>
    </lineage>
</organism>
<dbReference type="AlphaFoldDB" id="A0A1W1CNV1"/>
<proteinExistence type="predicted"/>
<name>A0A1W1CNV1_9ZZZZ</name>
<accession>A0A1W1CNV1</accession>